<feature type="transmembrane region" description="Helical" evidence="1">
    <location>
        <begin position="89"/>
        <end position="107"/>
    </location>
</feature>
<dbReference type="Proteomes" id="UP000437068">
    <property type="component" value="Unassembled WGS sequence"/>
</dbReference>
<dbReference type="EMBL" id="QXGC01000447">
    <property type="protein sequence ID" value="KAE9235037.1"/>
    <property type="molecule type" value="Genomic_DNA"/>
</dbReference>
<evidence type="ECO:0000313" key="9">
    <source>
        <dbReference type="EMBL" id="KAE9245618.1"/>
    </source>
</evidence>
<dbReference type="EMBL" id="QXFZ01000236">
    <property type="protein sequence ID" value="KAE9125370.1"/>
    <property type="molecule type" value="Genomic_DNA"/>
</dbReference>
<evidence type="ECO:0000313" key="18">
    <source>
        <dbReference type="Proteomes" id="UP000460718"/>
    </source>
</evidence>
<evidence type="ECO:0000313" key="15">
    <source>
        <dbReference type="Proteomes" id="UP000440367"/>
    </source>
</evidence>
<evidence type="ECO:0000313" key="2">
    <source>
        <dbReference type="EMBL" id="KAE8943337.1"/>
    </source>
</evidence>
<evidence type="ECO:0000313" key="19">
    <source>
        <dbReference type="Proteomes" id="UP000476176"/>
    </source>
</evidence>
<feature type="transmembrane region" description="Helical" evidence="1">
    <location>
        <begin position="21"/>
        <end position="39"/>
    </location>
</feature>
<dbReference type="Proteomes" id="UP000440732">
    <property type="component" value="Unassembled WGS sequence"/>
</dbReference>
<evidence type="ECO:0000313" key="3">
    <source>
        <dbReference type="EMBL" id="KAE9020774.1"/>
    </source>
</evidence>
<comment type="caution">
    <text evidence="3">The sequence shown here is derived from an EMBL/GenBank/DDBJ whole genome shotgun (WGS) entry which is preliminary data.</text>
</comment>
<dbReference type="Proteomes" id="UP000433483">
    <property type="component" value="Unassembled WGS sequence"/>
</dbReference>
<reference evidence="18 19" key="1">
    <citation type="submission" date="2018-09" db="EMBL/GenBank/DDBJ databases">
        <title>Genomic investigation of the strawberry pathogen Phytophthora fragariae indicates pathogenicity is determined by transcriptional variation in three key races.</title>
        <authorList>
            <person name="Adams T.M."/>
            <person name="Armitage A.D."/>
            <person name="Sobczyk M.K."/>
            <person name="Bates H.J."/>
            <person name="Dunwell J.M."/>
            <person name="Nellist C.F."/>
            <person name="Harrison R.J."/>
        </authorList>
    </citation>
    <scope>NUCLEOTIDE SEQUENCE [LARGE SCALE GENOMIC DNA]</scope>
    <source>
        <strain evidence="10 14">A4</strain>
        <strain evidence="9 15">BC-1</strain>
        <strain evidence="8 19">BC-23</strain>
        <strain evidence="7 13">NOV-27</strain>
        <strain evidence="6 16">NOV-5</strain>
        <strain evidence="4 17">NOV-71</strain>
        <strain evidence="11 20">NOV-77</strain>
        <strain evidence="2 12">NOV-9</strain>
        <strain evidence="5 21">ONT-3</strain>
        <strain evidence="3 18">SCRP245</strain>
    </source>
</reference>
<dbReference type="Proteomes" id="UP000441208">
    <property type="component" value="Unassembled WGS sequence"/>
</dbReference>
<keyword evidence="1" id="KW-1133">Transmembrane helix</keyword>
<name>A0A6A3LWY3_9STRA</name>
<evidence type="ECO:0000313" key="13">
    <source>
        <dbReference type="Proteomes" id="UP000433483"/>
    </source>
</evidence>
<dbReference type="Proteomes" id="UP000486351">
    <property type="component" value="Unassembled WGS sequence"/>
</dbReference>
<dbReference type="Proteomes" id="UP000429523">
    <property type="component" value="Unassembled WGS sequence"/>
</dbReference>
<dbReference type="Proteomes" id="UP000476176">
    <property type="component" value="Unassembled WGS sequence"/>
</dbReference>
<keyword evidence="1" id="KW-0812">Transmembrane</keyword>
<evidence type="ECO:0000256" key="1">
    <source>
        <dbReference type="SAM" id="Phobius"/>
    </source>
</evidence>
<evidence type="ECO:0000313" key="5">
    <source>
        <dbReference type="EMBL" id="KAE9126042.1"/>
    </source>
</evidence>
<dbReference type="EMBL" id="QXGB01000229">
    <property type="protein sequence ID" value="KAE9223567.1"/>
    <property type="molecule type" value="Genomic_DNA"/>
</dbReference>
<evidence type="ECO:0000313" key="7">
    <source>
        <dbReference type="EMBL" id="KAE9223567.1"/>
    </source>
</evidence>
<evidence type="ECO:0000313" key="6">
    <source>
        <dbReference type="EMBL" id="KAE9150070.1"/>
    </source>
</evidence>
<keyword evidence="1" id="KW-0472">Membrane</keyword>
<evidence type="ECO:0000313" key="17">
    <source>
        <dbReference type="Proteomes" id="UP000441208"/>
    </source>
</evidence>
<dbReference type="EMBL" id="QXFW01000202">
    <property type="protein sequence ID" value="KAE9020774.1"/>
    <property type="molecule type" value="Genomic_DNA"/>
</dbReference>
<dbReference type="EMBL" id="QXGD01000260">
    <property type="protein sequence ID" value="KAE9245618.1"/>
    <property type="molecule type" value="Genomic_DNA"/>
</dbReference>
<evidence type="ECO:0000313" key="16">
    <source>
        <dbReference type="Proteomes" id="UP000440732"/>
    </source>
</evidence>
<evidence type="ECO:0000313" key="21">
    <source>
        <dbReference type="Proteomes" id="UP000488956"/>
    </source>
</evidence>
<proteinExistence type="predicted"/>
<evidence type="ECO:0000313" key="20">
    <source>
        <dbReference type="Proteomes" id="UP000486351"/>
    </source>
</evidence>
<dbReference type="EMBL" id="QXGE01000206">
    <property type="protein sequence ID" value="KAE9320217.1"/>
    <property type="molecule type" value="Genomic_DNA"/>
</dbReference>
<evidence type="ECO:0000313" key="10">
    <source>
        <dbReference type="EMBL" id="KAE9320217.1"/>
    </source>
</evidence>
<sequence length="238" mass="27322">MSKICVRQRVAEVYDTSVKPFVVCTLELYLSLLLMVSLFQSPDPSKRDVQELHTTYYMAWAPLICTVTLLYSAKLLGKYGPNPDNFDRNLMGLKILMWVYAFVELVLDKNMVIKRGPALYVAIIFCACDMLRFQMEVMRLIYDDEELEEEVDRLANMVIEALENNDDDDETAFKHAVREVIQRNREMSTDATMQAIVDEGGDAIIQSPLEKHNPLQPDCHEEDATTDYGTLAMHRDPL</sequence>
<dbReference type="Proteomes" id="UP000488956">
    <property type="component" value="Unassembled WGS sequence"/>
</dbReference>
<dbReference type="Proteomes" id="UP000440367">
    <property type="component" value="Unassembled WGS sequence"/>
</dbReference>
<organism evidence="3 18">
    <name type="scientific">Phytophthora fragariae</name>
    <dbReference type="NCBI Taxonomy" id="53985"/>
    <lineage>
        <taxon>Eukaryota</taxon>
        <taxon>Sar</taxon>
        <taxon>Stramenopiles</taxon>
        <taxon>Oomycota</taxon>
        <taxon>Peronosporomycetes</taxon>
        <taxon>Peronosporales</taxon>
        <taxon>Peronosporaceae</taxon>
        <taxon>Phytophthora</taxon>
    </lineage>
</organism>
<evidence type="ECO:0000313" key="8">
    <source>
        <dbReference type="EMBL" id="KAE9235037.1"/>
    </source>
</evidence>
<protein>
    <submittedName>
        <fullName evidence="3">Uncharacterized protein</fullName>
    </submittedName>
</protein>
<evidence type="ECO:0000313" key="11">
    <source>
        <dbReference type="EMBL" id="KAE9351987.1"/>
    </source>
</evidence>
<dbReference type="AlphaFoldDB" id="A0A6A3LWY3"/>
<accession>A0A6A3LWY3</accession>
<evidence type="ECO:0000313" key="12">
    <source>
        <dbReference type="Proteomes" id="UP000429523"/>
    </source>
</evidence>
<evidence type="ECO:0000313" key="4">
    <source>
        <dbReference type="EMBL" id="KAE9125370.1"/>
    </source>
</evidence>
<evidence type="ECO:0000313" key="14">
    <source>
        <dbReference type="Proteomes" id="UP000437068"/>
    </source>
</evidence>
<dbReference type="OrthoDB" id="116328at2759"/>
<feature type="transmembrane region" description="Helical" evidence="1">
    <location>
        <begin position="59"/>
        <end position="77"/>
    </location>
</feature>
<dbReference type="Proteomes" id="UP000460718">
    <property type="component" value="Unassembled WGS sequence"/>
</dbReference>
<keyword evidence="13" id="KW-1185">Reference proteome</keyword>
<gene>
    <name evidence="10" type="ORF">PF001_g5530</name>
    <name evidence="9" type="ORF">PF002_g7177</name>
    <name evidence="8" type="ORF">PF004_g9230</name>
    <name evidence="7" type="ORF">PF005_g6267</name>
    <name evidence="6" type="ORF">PF006_g5529</name>
    <name evidence="4" type="ORF">PF007_g6387</name>
    <name evidence="11" type="ORF">PF008_g5659</name>
    <name evidence="2" type="ORF">PF009_g6938</name>
    <name evidence="5" type="ORF">PF010_g5423</name>
    <name evidence="3" type="ORF">PF011_g5265</name>
</gene>
<dbReference type="EMBL" id="QXFY01000211">
    <property type="protein sequence ID" value="KAE9351987.1"/>
    <property type="molecule type" value="Genomic_DNA"/>
</dbReference>
<dbReference type="EMBL" id="QXFX01000200">
    <property type="protein sequence ID" value="KAE9126042.1"/>
    <property type="molecule type" value="Genomic_DNA"/>
</dbReference>
<dbReference type="EMBL" id="QXGA01000207">
    <property type="protein sequence ID" value="KAE9150070.1"/>
    <property type="molecule type" value="Genomic_DNA"/>
</dbReference>
<dbReference type="EMBL" id="QXGF01000256">
    <property type="protein sequence ID" value="KAE8943337.1"/>
    <property type="molecule type" value="Genomic_DNA"/>
</dbReference>